<keyword evidence="2" id="KW-1185">Reference proteome</keyword>
<accession>A0A4Y3RXS4</accession>
<protein>
    <submittedName>
        <fullName evidence="1">Uncharacterized protein</fullName>
    </submittedName>
</protein>
<dbReference type="OrthoDB" id="4252910at2"/>
<organism evidence="1 2">
    <name type="scientific">Streptomyces gardneri</name>
    <dbReference type="NCBI Taxonomy" id="66892"/>
    <lineage>
        <taxon>Bacteria</taxon>
        <taxon>Bacillati</taxon>
        <taxon>Actinomycetota</taxon>
        <taxon>Actinomycetes</taxon>
        <taxon>Kitasatosporales</taxon>
        <taxon>Streptomycetaceae</taxon>
        <taxon>Streptomyces</taxon>
    </lineage>
</organism>
<evidence type="ECO:0000313" key="1">
    <source>
        <dbReference type="EMBL" id="GEB62362.1"/>
    </source>
</evidence>
<dbReference type="EMBL" id="BJMN01000091">
    <property type="protein sequence ID" value="GEB62362.1"/>
    <property type="molecule type" value="Genomic_DNA"/>
</dbReference>
<name>A0A4Y3RXS4_9ACTN</name>
<dbReference type="RefSeq" id="WP_141303164.1">
    <property type="nucleotide sequence ID" value="NZ_BJMN01000091.1"/>
</dbReference>
<comment type="caution">
    <text evidence="1">The sequence shown here is derived from an EMBL/GenBank/DDBJ whole genome shotgun (WGS) entry which is preliminary data.</text>
</comment>
<proteinExistence type="predicted"/>
<dbReference type="Proteomes" id="UP000315226">
    <property type="component" value="Unassembled WGS sequence"/>
</dbReference>
<dbReference type="AlphaFoldDB" id="A0A4Y3RXS4"/>
<gene>
    <name evidence="1" type="ORF">SGA01_79670</name>
</gene>
<reference evidence="1 2" key="1">
    <citation type="submission" date="2019-06" db="EMBL/GenBank/DDBJ databases">
        <title>Whole genome shotgun sequence of Streptomyces gardneri NBRC 12865.</title>
        <authorList>
            <person name="Hosoyama A."/>
            <person name="Uohara A."/>
            <person name="Ohji S."/>
            <person name="Ichikawa N."/>
        </authorList>
    </citation>
    <scope>NUCLEOTIDE SEQUENCE [LARGE SCALE GENOMIC DNA]</scope>
    <source>
        <strain evidence="1 2">NBRC 12865</strain>
    </source>
</reference>
<evidence type="ECO:0000313" key="2">
    <source>
        <dbReference type="Proteomes" id="UP000315226"/>
    </source>
</evidence>
<sequence length="95" mass="10528">MTTAADTTARDRALVHQAAARLVPAHSENPNKNRAWYVLVGTNLYYVCDVVQAAFDLTARDVDKDRKMLDQLGFPVFALGYGPLMTKGHPAHWGE</sequence>